<keyword evidence="2" id="KW-1185">Reference proteome</keyword>
<organism evidence="1 2">
    <name type="scientific">Trifolium medium</name>
    <dbReference type="NCBI Taxonomy" id="97028"/>
    <lineage>
        <taxon>Eukaryota</taxon>
        <taxon>Viridiplantae</taxon>
        <taxon>Streptophyta</taxon>
        <taxon>Embryophyta</taxon>
        <taxon>Tracheophyta</taxon>
        <taxon>Spermatophyta</taxon>
        <taxon>Magnoliopsida</taxon>
        <taxon>eudicotyledons</taxon>
        <taxon>Gunneridae</taxon>
        <taxon>Pentapetalae</taxon>
        <taxon>rosids</taxon>
        <taxon>fabids</taxon>
        <taxon>Fabales</taxon>
        <taxon>Fabaceae</taxon>
        <taxon>Papilionoideae</taxon>
        <taxon>50 kb inversion clade</taxon>
        <taxon>NPAAA clade</taxon>
        <taxon>Hologalegina</taxon>
        <taxon>IRL clade</taxon>
        <taxon>Trifolieae</taxon>
        <taxon>Trifolium</taxon>
    </lineage>
</organism>
<proteinExistence type="predicted"/>
<dbReference type="EMBL" id="LXQA010028345">
    <property type="protein sequence ID" value="MCH94863.1"/>
    <property type="molecule type" value="Genomic_DNA"/>
</dbReference>
<dbReference type="AlphaFoldDB" id="A0A392N5J4"/>
<sequence length="61" mass="6847">MGTNGGFVPSNLLTLDGNNWERWSALMKSLFGAQYVLEFVQNGYEDLGANPTESREQHLKN</sequence>
<reference evidence="1 2" key="1">
    <citation type="journal article" date="2018" name="Front. Plant Sci.">
        <title>Red Clover (Trifolium pratense) and Zigzag Clover (T. medium) - A Picture of Genomic Similarities and Differences.</title>
        <authorList>
            <person name="Dluhosova J."/>
            <person name="Istvanek J."/>
            <person name="Nedelnik J."/>
            <person name="Repkova J."/>
        </authorList>
    </citation>
    <scope>NUCLEOTIDE SEQUENCE [LARGE SCALE GENOMIC DNA]</scope>
    <source>
        <strain evidence="2">cv. 10/8</strain>
        <tissue evidence="1">Leaf</tissue>
    </source>
</reference>
<evidence type="ECO:0000313" key="1">
    <source>
        <dbReference type="EMBL" id="MCH94863.1"/>
    </source>
</evidence>
<gene>
    <name evidence="1" type="ORF">A2U01_0015830</name>
</gene>
<name>A0A392N5J4_9FABA</name>
<protein>
    <submittedName>
        <fullName evidence="1">F-box protein</fullName>
    </submittedName>
</protein>
<comment type="caution">
    <text evidence="1">The sequence shown here is derived from an EMBL/GenBank/DDBJ whole genome shotgun (WGS) entry which is preliminary data.</text>
</comment>
<evidence type="ECO:0000313" key="2">
    <source>
        <dbReference type="Proteomes" id="UP000265520"/>
    </source>
</evidence>
<dbReference type="Proteomes" id="UP000265520">
    <property type="component" value="Unassembled WGS sequence"/>
</dbReference>
<accession>A0A392N5J4</accession>